<comment type="caution">
    <text evidence="2">The sequence shown here is derived from an EMBL/GenBank/DDBJ whole genome shotgun (WGS) entry which is preliminary data.</text>
</comment>
<keyword evidence="3" id="KW-1185">Reference proteome</keyword>
<keyword evidence="1" id="KW-0812">Transmembrane</keyword>
<evidence type="ECO:0000313" key="2">
    <source>
        <dbReference type="EMBL" id="MVX57446.1"/>
    </source>
</evidence>
<evidence type="ECO:0000256" key="1">
    <source>
        <dbReference type="SAM" id="Phobius"/>
    </source>
</evidence>
<organism evidence="2 3">
    <name type="scientific">Parasutterella muris</name>
    <dbReference type="NCBI Taxonomy" id="2565572"/>
    <lineage>
        <taxon>Bacteria</taxon>
        <taxon>Pseudomonadati</taxon>
        <taxon>Pseudomonadota</taxon>
        <taxon>Betaproteobacteria</taxon>
        <taxon>Burkholderiales</taxon>
        <taxon>Sutterellaceae</taxon>
        <taxon>Parasutterella</taxon>
    </lineage>
</organism>
<accession>A0A6L6YIF0</accession>
<dbReference type="EMBL" id="WSRP01000031">
    <property type="protein sequence ID" value="MVX57446.1"/>
    <property type="molecule type" value="Genomic_DNA"/>
</dbReference>
<reference evidence="2 3" key="1">
    <citation type="submission" date="2019-12" db="EMBL/GenBank/DDBJ databases">
        <title>Microbes associate with the intestines of laboratory mice.</title>
        <authorList>
            <person name="Navarre W."/>
            <person name="Wong E."/>
        </authorList>
    </citation>
    <scope>NUCLEOTIDE SEQUENCE [LARGE SCALE GENOMIC DNA]</scope>
    <source>
        <strain evidence="2 3">NM82_D38</strain>
    </source>
</reference>
<dbReference type="RefSeq" id="WP_160335869.1">
    <property type="nucleotide sequence ID" value="NZ_CALPCV010000042.1"/>
</dbReference>
<dbReference type="Proteomes" id="UP000472580">
    <property type="component" value="Unassembled WGS sequence"/>
</dbReference>
<name>A0A6L6YIF0_9BURK</name>
<feature type="transmembrane region" description="Helical" evidence="1">
    <location>
        <begin position="36"/>
        <end position="52"/>
    </location>
</feature>
<gene>
    <name evidence="2" type="ORF">E5987_09585</name>
</gene>
<keyword evidence="1" id="KW-0472">Membrane</keyword>
<feature type="transmembrane region" description="Helical" evidence="1">
    <location>
        <begin position="12"/>
        <end position="30"/>
    </location>
</feature>
<evidence type="ECO:0000313" key="3">
    <source>
        <dbReference type="Proteomes" id="UP000472580"/>
    </source>
</evidence>
<dbReference type="AlphaFoldDB" id="A0A6L6YIF0"/>
<sequence length="77" mass="8393">MFTKLERKTVRHMMLSVALIALGYIVAVVGADSNSVIVAGLLIMLVGWFFLLRSGHGTLHPKSASVAKLNRLKESVE</sequence>
<dbReference type="OrthoDB" id="9916184at2"/>
<keyword evidence="1" id="KW-1133">Transmembrane helix</keyword>
<proteinExistence type="predicted"/>
<protein>
    <submittedName>
        <fullName evidence="2">Uncharacterized protein</fullName>
    </submittedName>
</protein>